<dbReference type="Proteomes" id="UP001642360">
    <property type="component" value="Unassembled WGS sequence"/>
</dbReference>
<reference evidence="1 2" key="1">
    <citation type="submission" date="2024-02" db="EMBL/GenBank/DDBJ databases">
        <authorList>
            <person name="Vignale AGUSTIN F."/>
            <person name="Sosa J E."/>
            <person name="Modenutti C."/>
        </authorList>
    </citation>
    <scope>NUCLEOTIDE SEQUENCE [LARGE SCALE GENOMIC DNA]</scope>
</reference>
<protein>
    <recommendedName>
        <fullName evidence="3">Negative regulator of systemic acquired resistance SNI1</fullName>
    </recommendedName>
</protein>
<dbReference type="InterPro" id="IPR034561">
    <property type="entry name" value="SNI1"/>
</dbReference>
<evidence type="ECO:0000313" key="2">
    <source>
        <dbReference type="Proteomes" id="UP001642360"/>
    </source>
</evidence>
<dbReference type="PANTHER" id="PTHR37243:SF2">
    <property type="entry name" value="NEGATIVE REGULATOR OF SYSTEMIC ACQUIRED RESISTANCE SNI1"/>
    <property type="match status" value="1"/>
</dbReference>
<evidence type="ECO:0008006" key="3">
    <source>
        <dbReference type="Google" id="ProtNLM"/>
    </source>
</evidence>
<dbReference type="EMBL" id="CAUOFW020002280">
    <property type="protein sequence ID" value="CAK9152566.1"/>
    <property type="molecule type" value="Genomic_DNA"/>
</dbReference>
<dbReference type="AlphaFoldDB" id="A0ABC8S5S4"/>
<evidence type="ECO:0000313" key="1">
    <source>
        <dbReference type="EMBL" id="CAK9152566.1"/>
    </source>
</evidence>
<accession>A0ABC8S5S4</accession>
<name>A0ABC8S5S4_9AQUA</name>
<gene>
    <name evidence="1" type="ORF">ILEXP_LOCUS20796</name>
</gene>
<organism evidence="1 2">
    <name type="scientific">Ilex paraguariensis</name>
    <name type="common">yerba mate</name>
    <dbReference type="NCBI Taxonomy" id="185542"/>
    <lineage>
        <taxon>Eukaryota</taxon>
        <taxon>Viridiplantae</taxon>
        <taxon>Streptophyta</taxon>
        <taxon>Embryophyta</taxon>
        <taxon>Tracheophyta</taxon>
        <taxon>Spermatophyta</taxon>
        <taxon>Magnoliopsida</taxon>
        <taxon>eudicotyledons</taxon>
        <taxon>Gunneridae</taxon>
        <taxon>Pentapetalae</taxon>
        <taxon>asterids</taxon>
        <taxon>campanulids</taxon>
        <taxon>Aquifoliales</taxon>
        <taxon>Aquifoliaceae</taxon>
        <taxon>Ilex</taxon>
    </lineage>
</organism>
<proteinExistence type="predicted"/>
<comment type="caution">
    <text evidence="1">The sequence shown here is derived from an EMBL/GenBank/DDBJ whole genome shotgun (WGS) entry which is preliminary data.</text>
</comment>
<keyword evidence="2" id="KW-1185">Reference proteome</keyword>
<sequence>MIHCIELSRILLQSLRNMLLLQYLVHVLEGDFLPRNRLFNENMNWTLLRESLLNMLLGSRKIMYKGLIKDCLSIICVISNGHTEFSNGRRYQENSSAEQLKNCDTAVAIALPEAEKCTCSALQKLLLMIMELDKSKKIADMQGHTSRADGVRIPVVEIILDELAYNEDIISPFFLVFDEPKWKLEIIVQYFQKYIAKPSVRTRRSNGGTDDATFDGILKCLSNINSTKSIIKKISIGVVQLLLSHAFQAYLSLSSQHSVKDISDSKGDVKGSSLVDICNNMISAFTCLRRTDEHTEILPFGKEALFTAATILATKS</sequence>
<dbReference type="PANTHER" id="PTHR37243">
    <property type="entry name" value="NEGATIVE REGULATOR OF SYSTEMIC ACQUIRED RESISTANCE SNI1"/>
    <property type="match status" value="1"/>
</dbReference>